<dbReference type="AlphaFoldDB" id="A0A3N2Q3E1"/>
<accession>A0A3N2Q3E1</accession>
<evidence type="ECO:0000256" key="1">
    <source>
        <dbReference type="SAM" id="Phobius"/>
    </source>
</evidence>
<dbReference type="Proteomes" id="UP000272025">
    <property type="component" value="Unassembled WGS sequence"/>
</dbReference>
<dbReference type="RefSeq" id="XP_028469068.1">
    <property type="nucleotide sequence ID" value="XM_028611342.1"/>
</dbReference>
<gene>
    <name evidence="2" type="ORF">SODALDRAFT_330983</name>
</gene>
<proteinExistence type="predicted"/>
<feature type="transmembrane region" description="Helical" evidence="1">
    <location>
        <begin position="6"/>
        <end position="28"/>
    </location>
</feature>
<evidence type="ECO:0000313" key="3">
    <source>
        <dbReference type="Proteomes" id="UP000272025"/>
    </source>
</evidence>
<keyword evidence="3" id="KW-1185">Reference proteome</keyword>
<organism evidence="2 3">
    <name type="scientific">Sodiomyces alkalinus (strain CBS 110278 / VKM F-3762 / F11)</name>
    <name type="common">Alkaliphilic filamentous fungus</name>
    <dbReference type="NCBI Taxonomy" id="1314773"/>
    <lineage>
        <taxon>Eukaryota</taxon>
        <taxon>Fungi</taxon>
        <taxon>Dikarya</taxon>
        <taxon>Ascomycota</taxon>
        <taxon>Pezizomycotina</taxon>
        <taxon>Sordariomycetes</taxon>
        <taxon>Hypocreomycetidae</taxon>
        <taxon>Glomerellales</taxon>
        <taxon>Plectosphaerellaceae</taxon>
        <taxon>Sodiomyces</taxon>
    </lineage>
</organism>
<keyword evidence="1" id="KW-1133">Transmembrane helix</keyword>
<reference evidence="2 3" key="1">
    <citation type="journal article" date="2018" name="Mol. Ecol.">
        <title>The obligate alkalophilic soda-lake fungus Sodiomyces alkalinus has shifted to a protein diet.</title>
        <authorList>
            <person name="Grum-Grzhimaylo A.A."/>
            <person name="Falkoski D.L."/>
            <person name="van den Heuvel J."/>
            <person name="Valero-Jimenez C.A."/>
            <person name="Min B."/>
            <person name="Choi I.G."/>
            <person name="Lipzen A."/>
            <person name="Daum C.G."/>
            <person name="Aanen D.K."/>
            <person name="Tsang A."/>
            <person name="Henrissat B."/>
            <person name="Bilanenko E.N."/>
            <person name="de Vries R.P."/>
            <person name="van Kan J.A.L."/>
            <person name="Grigoriev I.V."/>
            <person name="Debets A.J.M."/>
        </authorList>
    </citation>
    <scope>NUCLEOTIDE SEQUENCE [LARGE SCALE GENOMIC DNA]</scope>
    <source>
        <strain evidence="2 3">F11</strain>
    </source>
</reference>
<dbReference type="GeneID" id="39579820"/>
<keyword evidence="1" id="KW-0472">Membrane</keyword>
<name>A0A3N2Q3E1_SODAK</name>
<keyword evidence="1" id="KW-0812">Transmembrane</keyword>
<dbReference type="EMBL" id="ML119052">
    <property type="protein sequence ID" value="ROT41262.1"/>
    <property type="molecule type" value="Genomic_DNA"/>
</dbReference>
<evidence type="ECO:0000313" key="2">
    <source>
        <dbReference type="EMBL" id="ROT41262.1"/>
    </source>
</evidence>
<sequence length="54" mass="6494">MFRLFLIPQSFLWLFFFFCVCVSSFWSLGRSRQALSGFGWSQLVYSRFGQIKRN</sequence>
<protein>
    <submittedName>
        <fullName evidence="2">Uncharacterized protein</fullName>
    </submittedName>
</protein>